<dbReference type="RefSeq" id="WP_140624097.1">
    <property type="nucleotide sequence ID" value="NZ_VFRQ01000019.1"/>
</dbReference>
<dbReference type="GO" id="GO:0016758">
    <property type="term" value="F:hexosyltransferase activity"/>
    <property type="evidence" value="ECO:0007669"/>
    <property type="project" value="TreeGrafter"/>
</dbReference>
<dbReference type="CDD" id="cd03794">
    <property type="entry name" value="GT4_WbuB-like"/>
    <property type="match status" value="1"/>
</dbReference>
<dbReference type="OrthoDB" id="9811902at2"/>
<dbReference type="SUPFAM" id="SSF53756">
    <property type="entry name" value="UDP-Glycosyltransferase/glycogen phosphorylase"/>
    <property type="match status" value="1"/>
</dbReference>
<dbReference type="Proteomes" id="UP000316727">
    <property type="component" value="Unassembled WGS sequence"/>
</dbReference>
<dbReference type="Gene3D" id="3.40.50.2000">
    <property type="entry name" value="Glycogen Phosphorylase B"/>
    <property type="match status" value="2"/>
</dbReference>
<keyword evidence="2" id="KW-0808">Transferase</keyword>
<gene>
    <name evidence="2" type="ORF">FJM65_20425</name>
</gene>
<evidence type="ECO:0000259" key="1">
    <source>
        <dbReference type="Pfam" id="PF00534"/>
    </source>
</evidence>
<sequence length="389" mass="44364">MKNILYLSFFFEPDLSACSFRNSSLAAELAKQVKGKATVELFTTKPNRYSSFKTAAPAQEVRDNLLIHRLDIPVHKNGFSDQVKSFWSYFSQVRKLTKNKQYDLVFASSSKLFTAYLGYTIAKKQNIPLYLDIRDIFIDTIEDVVKNIAVQKTLVPVFRRVERKVFSNATHINLISEGFKGYFTKYGKPSYSSYPNGIDDVFLSLPLSEEKPGTVKTIMYAGNIGEGQGLHKIVPQAAAKLGKEYKFVIIGDGGAKQKLLDEIVAHKVNNVELRQPVQRKELIQLYGEADFLFIHLNDYKAFEKVLPSKVFELGTFDKPVIAGVAGYASKFIDQYLSNKILFKPCDVDSFVKQLKAYRYKNEYRKTFIENFKRETINKKLSASITSYIK</sequence>
<evidence type="ECO:0000313" key="2">
    <source>
        <dbReference type="EMBL" id="TPE39979.1"/>
    </source>
</evidence>
<comment type="caution">
    <text evidence="2">The sequence shown here is derived from an EMBL/GenBank/DDBJ whole genome shotgun (WGS) entry which is preliminary data.</text>
</comment>
<dbReference type="InterPro" id="IPR001296">
    <property type="entry name" value="Glyco_trans_1"/>
</dbReference>
<organism evidence="2 3">
    <name type="scientific">Pontibacter mangrovi</name>
    <dbReference type="NCBI Taxonomy" id="2589816"/>
    <lineage>
        <taxon>Bacteria</taxon>
        <taxon>Pseudomonadati</taxon>
        <taxon>Bacteroidota</taxon>
        <taxon>Cytophagia</taxon>
        <taxon>Cytophagales</taxon>
        <taxon>Hymenobacteraceae</taxon>
        <taxon>Pontibacter</taxon>
    </lineage>
</organism>
<dbReference type="InterPro" id="IPR050194">
    <property type="entry name" value="Glycosyltransferase_grp1"/>
</dbReference>
<proteinExistence type="predicted"/>
<protein>
    <submittedName>
        <fullName evidence="2">Glycosyltransferase family 4 protein</fullName>
    </submittedName>
</protein>
<keyword evidence="3" id="KW-1185">Reference proteome</keyword>
<dbReference type="AlphaFoldDB" id="A0A501VQQ0"/>
<evidence type="ECO:0000313" key="3">
    <source>
        <dbReference type="Proteomes" id="UP000316727"/>
    </source>
</evidence>
<accession>A0A501VQQ0</accession>
<dbReference type="EMBL" id="VFRQ01000019">
    <property type="protein sequence ID" value="TPE39979.1"/>
    <property type="molecule type" value="Genomic_DNA"/>
</dbReference>
<name>A0A501VQQ0_9BACT</name>
<feature type="domain" description="Glycosyl transferase family 1" evidence="1">
    <location>
        <begin position="209"/>
        <end position="372"/>
    </location>
</feature>
<dbReference type="Pfam" id="PF00534">
    <property type="entry name" value="Glycos_transf_1"/>
    <property type="match status" value="1"/>
</dbReference>
<reference evidence="2 3" key="1">
    <citation type="submission" date="2019-06" db="EMBL/GenBank/DDBJ databases">
        <title>A novel bacterium of genus Pontibacter, isolated from marine sediment.</title>
        <authorList>
            <person name="Huang H."/>
            <person name="Mo K."/>
            <person name="Hu Y."/>
        </authorList>
    </citation>
    <scope>NUCLEOTIDE SEQUENCE [LARGE SCALE GENOMIC DNA]</scope>
    <source>
        <strain evidence="2 3">HB172049</strain>
    </source>
</reference>
<dbReference type="PANTHER" id="PTHR45947">
    <property type="entry name" value="SULFOQUINOVOSYL TRANSFERASE SQD2"/>
    <property type="match status" value="1"/>
</dbReference>
<dbReference type="PANTHER" id="PTHR45947:SF3">
    <property type="entry name" value="SULFOQUINOVOSYL TRANSFERASE SQD2"/>
    <property type="match status" value="1"/>
</dbReference>